<reference evidence="11 13" key="2">
    <citation type="submission" date="2018-08" db="EMBL/GenBank/DDBJ databases">
        <title>Draft genome of Streptococcus sp. nov. Z1.</title>
        <authorList>
            <person name="Tian Z."/>
        </authorList>
    </citation>
    <scope>NUCLEOTIDE SEQUENCE [LARGE SCALE GENOMIC DNA]</scope>
    <source>
        <strain evidence="11">Z1</strain>
        <strain evidence="13">Z1(2018)</strain>
    </source>
</reference>
<feature type="transmembrane region" description="Helical" evidence="7">
    <location>
        <begin position="170"/>
        <end position="193"/>
    </location>
</feature>
<dbReference type="Pfam" id="PF00482">
    <property type="entry name" value="T2SSF"/>
    <property type="match status" value="1"/>
</dbReference>
<evidence type="ECO:0000313" key="13">
    <source>
        <dbReference type="Proteomes" id="UP000262901"/>
    </source>
</evidence>
<dbReference type="GO" id="GO:0005886">
    <property type="term" value="C:plasma membrane"/>
    <property type="evidence" value="ECO:0007669"/>
    <property type="project" value="UniProtKB-SubCell"/>
</dbReference>
<dbReference type="Proteomes" id="UP000264056">
    <property type="component" value="Unassembled WGS sequence"/>
</dbReference>
<organism evidence="11 13">
    <name type="scientific">Streptococcus chenjunshii</name>
    <dbReference type="NCBI Taxonomy" id="2173853"/>
    <lineage>
        <taxon>Bacteria</taxon>
        <taxon>Bacillati</taxon>
        <taxon>Bacillota</taxon>
        <taxon>Bacilli</taxon>
        <taxon>Lactobacillales</taxon>
        <taxon>Streptococcaceae</taxon>
        <taxon>Streptococcus</taxon>
    </lineage>
</organism>
<keyword evidence="3" id="KW-1003">Cell membrane</keyword>
<comment type="similarity">
    <text evidence="2">Belongs to the GSP F family.</text>
</comment>
<dbReference type="EMBL" id="QVQZ01000014">
    <property type="protein sequence ID" value="RFU52996.1"/>
    <property type="molecule type" value="Genomic_DNA"/>
</dbReference>
<reference evidence="12" key="3">
    <citation type="submission" date="2018-08" db="EMBL/GenBank/DDBJ databases">
        <title>Streptococcus chenjunshii sp. nov., isolated from stools sample of the Tibetan antelope in the Qinghai-Tibet plateau, China.</title>
        <authorList>
            <person name="Tian Z."/>
        </authorList>
    </citation>
    <scope>NUCLEOTIDE SEQUENCE [LARGE SCALE GENOMIC DNA]</scope>
    <source>
        <strain evidence="12">Z15</strain>
    </source>
</reference>
<accession>A0A346N9L3</accession>
<evidence type="ECO:0000256" key="2">
    <source>
        <dbReference type="ARBA" id="ARBA00005745"/>
    </source>
</evidence>
<dbReference type="OrthoDB" id="2294348at2"/>
<dbReference type="AlphaFoldDB" id="A0A372KLZ7"/>
<evidence type="ECO:0000256" key="4">
    <source>
        <dbReference type="ARBA" id="ARBA00022692"/>
    </source>
</evidence>
<feature type="transmembrane region" description="Helical" evidence="7">
    <location>
        <begin position="129"/>
        <end position="150"/>
    </location>
</feature>
<dbReference type="InterPro" id="IPR018076">
    <property type="entry name" value="T2SS_GspF_dom"/>
</dbReference>
<evidence type="ECO:0000259" key="8">
    <source>
        <dbReference type="Pfam" id="PF00482"/>
    </source>
</evidence>
<reference evidence="9" key="4">
    <citation type="journal article" date="2019" name="Int. J. Syst. Evol. Microbiol.">
        <title>Streptococcus chenjunshii sp. nov. isolated from feces of Tibetan antelopes.</title>
        <authorList>
            <person name="Tian Z."/>
            <person name="Lu S."/>
            <person name="Jin D."/>
            <person name="Yang J."/>
            <person name="Pu J."/>
            <person name="Lai X.H."/>
            <person name="Bai X.N."/>
            <person name="Wu X.M."/>
            <person name="Li J."/>
            <person name="Wang S."/>
            <person name="Xu J."/>
        </authorList>
    </citation>
    <scope>NUCLEOTIDE SEQUENCE</scope>
    <source>
        <strain evidence="9">Z15</strain>
    </source>
</reference>
<dbReference type="PANTHER" id="PTHR30012:SF0">
    <property type="entry name" value="TYPE II SECRETION SYSTEM PROTEIN F-RELATED"/>
    <property type="match status" value="1"/>
</dbReference>
<evidence type="ECO:0000313" key="11">
    <source>
        <dbReference type="EMBL" id="RFU52996.1"/>
    </source>
</evidence>
<accession>A0A372KLZ7</accession>
<reference evidence="10 14" key="1">
    <citation type="submission" date="2018-08" db="EMBL/GenBank/DDBJ databases">
        <title>Draft genome of Streptococcus sp .nov. Z2.</title>
        <authorList>
            <person name="Tian Z."/>
        </authorList>
    </citation>
    <scope>NUCLEOTIDE SEQUENCE [LARGE SCALE GENOMIC DNA]</scope>
    <source>
        <strain evidence="10 14">Z2</strain>
    </source>
</reference>
<comment type="subcellular location">
    <subcellularLocation>
        <location evidence="1">Cell membrane</location>
        <topology evidence="1">Multi-pass membrane protein</topology>
    </subcellularLocation>
</comment>
<feature type="transmembrane region" description="Helical" evidence="7">
    <location>
        <begin position="325"/>
        <end position="346"/>
    </location>
</feature>
<evidence type="ECO:0000256" key="3">
    <source>
        <dbReference type="ARBA" id="ARBA00022475"/>
    </source>
</evidence>
<dbReference type="InterPro" id="IPR047692">
    <property type="entry name" value="T4P_ComGB"/>
</dbReference>
<evidence type="ECO:0000256" key="5">
    <source>
        <dbReference type="ARBA" id="ARBA00022989"/>
    </source>
</evidence>
<evidence type="ECO:0000256" key="1">
    <source>
        <dbReference type="ARBA" id="ARBA00004651"/>
    </source>
</evidence>
<sequence>MSRTVGINKLIGLLRVDILPKKKRGLRKLRLKEQRKIIQLFNNLLESGFTLTEMVIFLKRSQLLADKYTDKMYHVLLNGQGLAEMMAVLGFSDAVFTQLTLAGIHGNTRKSLLRIESYLKSLLLVRQKLIEAGTYPLLLLSFLVLLMLGLKNYLLPQLEENNFASQILNHFPVFLVSLMFISVVLALIVYLFAQRLPRIRFVAWLSRLPLLGNYIRLYLTAYYAREWGNLVGQGIELTQIVQIMQNQKARLFSELGIDMEEGLISGEEFHTKVLDYPFFCKELSLIIEYGEVKSKLGKELEIYAQETWEAFFNQLIKITQIIQPIVFIAVALMIVMIYAAMLLPMYQNIGGNF</sequence>
<dbReference type="RefSeq" id="WP_116878370.1">
    <property type="nucleotide sequence ID" value="NZ_CP031733.1"/>
</dbReference>
<dbReference type="PANTHER" id="PTHR30012">
    <property type="entry name" value="GENERAL SECRETION PATHWAY PROTEIN"/>
    <property type="match status" value="1"/>
</dbReference>
<keyword evidence="14" id="KW-1185">Reference proteome</keyword>
<gene>
    <name evidence="9" type="ORF">DDV21_000760</name>
    <name evidence="10" type="ORF">DDV22_06575</name>
    <name evidence="11" type="ORF">DDV23_06835</name>
</gene>
<evidence type="ECO:0000256" key="7">
    <source>
        <dbReference type="SAM" id="Phobius"/>
    </source>
</evidence>
<dbReference type="Proteomes" id="UP000262901">
    <property type="component" value="Unassembled WGS sequence"/>
</dbReference>
<dbReference type="EMBL" id="CP031733">
    <property type="protein sequence ID" value="AXQ77708.1"/>
    <property type="molecule type" value="Genomic_DNA"/>
</dbReference>
<keyword evidence="6 7" id="KW-0472">Membrane</keyword>
<evidence type="ECO:0000313" key="14">
    <source>
        <dbReference type="Proteomes" id="UP000264056"/>
    </source>
</evidence>
<dbReference type="EMBL" id="QVQY01000015">
    <property type="protein sequence ID" value="RFU50850.1"/>
    <property type="molecule type" value="Genomic_DNA"/>
</dbReference>
<keyword evidence="4 7" id="KW-0812">Transmembrane</keyword>
<dbReference type="NCBIfam" id="NF041012">
    <property type="entry name" value="T4P_ComGB"/>
    <property type="match status" value="1"/>
</dbReference>
<dbReference type="KEGG" id="schj:DDV21_000760"/>
<dbReference type="InterPro" id="IPR003004">
    <property type="entry name" value="GspF/PilC"/>
</dbReference>
<dbReference type="InterPro" id="IPR042094">
    <property type="entry name" value="T2SS_GspF_sf"/>
</dbReference>
<evidence type="ECO:0000313" key="9">
    <source>
        <dbReference type="EMBL" id="AXQ77708.1"/>
    </source>
</evidence>
<evidence type="ECO:0000313" key="10">
    <source>
        <dbReference type="EMBL" id="RFU50850.1"/>
    </source>
</evidence>
<protein>
    <submittedName>
        <fullName evidence="11">Type II secretion system F family protein</fullName>
    </submittedName>
</protein>
<keyword evidence="5 7" id="KW-1133">Transmembrane helix</keyword>
<dbReference type="Gene3D" id="1.20.81.30">
    <property type="entry name" value="Type II secretion system (T2SS), domain F"/>
    <property type="match status" value="1"/>
</dbReference>
<dbReference type="Proteomes" id="UP000246115">
    <property type="component" value="Chromosome"/>
</dbReference>
<proteinExistence type="inferred from homology"/>
<evidence type="ECO:0000313" key="12">
    <source>
        <dbReference type="Proteomes" id="UP000246115"/>
    </source>
</evidence>
<name>A0A372KLZ7_9STRE</name>
<feature type="domain" description="Type II secretion system protein GspF" evidence="8">
    <location>
        <begin position="224"/>
        <end position="344"/>
    </location>
</feature>
<evidence type="ECO:0000256" key="6">
    <source>
        <dbReference type="ARBA" id="ARBA00023136"/>
    </source>
</evidence>